<keyword evidence="1" id="KW-0472">Membrane</keyword>
<dbReference type="AlphaFoldDB" id="A0A6J8E920"/>
<name>A0A6J8E920_MYTCO</name>
<dbReference type="InterPro" id="IPR009044">
    <property type="entry name" value="ssDNA-bd_transcriptional_reg"/>
</dbReference>
<dbReference type="Proteomes" id="UP000507470">
    <property type="component" value="Unassembled WGS sequence"/>
</dbReference>
<feature type="transmembrane region" description="Helical" evidence="1">
    <location>
        <begin position="46"/>
        <end position="66"/>
    </location>
</feature>
<dbReference type="Gene3D" id="2.30.31.10">
    <property type="entry name" value="Transcriptional Coactivator Pc4, Chain A"/>
    <property type="match status" value="1"/>
</dbReference>
<keyword evidence="1" id="KW-1133">Transmembrane helix</keyword>
<protein>
    <submittedName>
        <fullName evidence="2">Uncharacterized protein</fullName>
    </submittedName>
</protein>
<dbReference type="GO" id="GO:0003677">
    <property type="term" value="F:DNA binding"/>
    <property type="evidence" value="ECO:0007669"/>
    <property type="project" value="InterPro"/>
</dbReference>
<proteinExistence type="predicted"/>
<keyword evidence="3" id="KW-1185">Reference proteome</keyword>
<gene>
    <name evidence="2" type="ORF">MCOR_49176</name>
</gene>
<evidence type="ECO:0000313" key="3">
    <source>
        <dbReference type="Proteomes" id="UP000507470"/>
    </source>
</evidence>
<organism evidence="2 3">
    <name type="scientific">Mytilus coruscus</name>
    <name type="common">Sea mussel</name>
    <dbReference type="NCBI Taxonomy" id="42192"/>
    <lineage>
        <taxon>Eukaryota</taxon>
        <taxon>Metazoa</taxon>
        <taxon>Spiralia</taxon>
        <taxon>Lophotrochozoa</taxon>
        <taxon>Mollusca</taxon>
        <taxon>Bivalvia</taxon>
        <taxon>Autobranchia</taxon>
        <taxon>Pteriomorphia</taxon>
        <taxon>Mytilida</taxon>
        <taxon>Mytiloidea</taxon>
        <taxon>Mytilidae</taxon>
        <taxon>Mytilinae</taxon>
        <taxon>Mytilus</taxon>
    </lineage>
</organism>
<reference evidence="2 3" key="1">
    <citation type="submission" date="2020-06" db="EMBL/GenBank/DDBJ databases">
        <authorList>
            <person name="Li R."/>
            <person name="Bekaert M."/>
        </authorList>
    </citation>
    <scope>NUCLEOTIDE SEQUENCE [LARGE SCALE GENOMIC DNA]</scope>
    <source>
        <strain evidence="3">wild</strain>
    </source>
</reference>
<evidence type="ECO:0000313" key="2">
    <source>
        <dbReference type="EMBL" id="CAC5416576.1"/>
    </source>
</evidence>
<keyword evidence="1" id="KW-0812">Transmembrane</keyword>
<dbReference type="EMBL" id="CACVKT020008662">
    <property type="protein sequence ID" value="CAC5416576.1"/>
    <property type="molecule type" value="Genomic_DNA"/>
</dbReference>
<accession>A0A6J8E920</accession>
<evidence type="ECO:0000256" key="1">
    <source>
        <dbReference type="SAM" id="Phobius"/>
    </source>
</evidence>
<sequence length="168" mass="19164">MIPRIDSVEDIDSIGGHSVAGITFRTSRLRSSLSSLYANYDFHLDMVKVMGVIVLLSVTSVTLAITNNLHVCESHKTQNATDCIRLTSHPADTIKQYNSSICDYIHQFELPQDYKATVCLYQREVRVDFRQFISGHPTIKGLYFNTRQWQYLKRLIPHIDSSISKALI</sequence>
<dbReference type="GO" id="GO:0006355">
    <property type="term" value="P:regulation of DNA-templated transcription"/>
    <property type="evidence" value="ECO:0007669"/>
    <property type="project" value="InterPro"/>
</dbReference>